<evidence type="ECO:0000256" key="14">
    <source>
        <dbReference type="SAM" id="Phobius"/>
    </source>
</evidence>
<keyword evidence="5" id="KW-1114">Inhibition of host interferon signaling pathway by virus</keyword>
<protein>
    <recommendedName>
        <fullName evidence="12">Soluble interferon alpha/beta receptor OPG204</fullName>
    </recommendedName>
</protein>
<dbReference type="PROSITE" id="PS50104">
    <property type="entry name" value="TIR"/>
    <property type="match status" value="1"/>
</dbReference>
<keyword evidence="14" id="KW-0812">Transmembrane</keyword>
<dbReference type="SMART" id="SM00409">
    <property type="entry name" value="IG"/>
    <property type="match status" value="4"/>
</dbReference>
<keyword evidence="7" id="KW-1015">Disulfide bond</keyword>
<feature type="domain" description="TIR" evidence="16">
    <location>
        <begin position="494"/>
        <end position="627"/>
    </location>
</feature>
<evidence type="ECO:0000256" key="2">
    <source>
        <dbReference type="ARBA" id="ARBA00022518"/>
    </source>
</evidence>
<evidence type="ECO:0000259" key="17">
    <source>
        <dbReference type="PROSITE" id="PS50835"/>
    </source>
</evidence>
<dbReference type="Gene3D" id="2.60.40.10">
    <property type="entry name" value="Immunoglobulins"/>
    <property type="match status" value="4"/>
</dbReference>
<dbReference type="InterPro" id="IPR013098">
    <property type="entry name" value="Ig_I-set"/>
</dbReference>
<dbReference type="InterPro" id="IPR013783">
    <property type="entry name" value="Ig-like_fold"/>
</dbReference>
<dbReference type="InterPro" id="IPR007110">
    <property type="entry name" value="Ig-like_dom"/>
</dbReference>
<comment type="caution">
    <text evidence="18">The sequence shown here is derived from an EMBL/GenBank/DDBJ whole genome shotgun (WGS) entry which is preliminary data.</text>
</comment>
<keyword evidence="19" id="KW-1185">Reference proteome</keyword>
<dbReference type="InterPro" id="IPR003599">
    <property type="entry name" value="Ig_sub"/>
</dbReference>
<sequence>MRKYMFAWFKVQVGIILLQGFTPTSALSAKIQAVPLNTSYNPGENVTLICLIQCNCSADAINWYKDNNPIGIQNDVNSLESDRMSLLNISRHDAGKYNCTAWKNQEFASDEFNLHVNSAPNIASLPDKVIVLESEEQLITCQADGWPRPNMAWKHKDSYLGNDTRYEIRRNLTLNQVTLVIKFDDDLDEAYYTCEASNAFGISSSTVMVTFEENDDFEPEDSSGEMLVRSPSEMLPESPHVIANKGNNVTLTCKAININDPGTATIWWTFNGKLLNSDKSRFTKESTTNWTLMLDIYNVSKQDAGQYQCGISDWSGRAPFMNTITLIVEAKDGLQNISANWKTVKAAAGTSAQLMCQAFHSTFIDANTFWLFQGVMLNDSLDARFKIGEFRWKSSNVSQTVEMKIEINNLSVSDFGSYNCVINTTAGVSSKLVFLEVQNEEREGGKENSTMFIIIFPLAAGGLLLALSGLIILRRMQKKRRDLKLQEKAAAGEFTYDVFVTFSSKDRQWVSTKLTPLLESHRLKYCIHSRDFELGRALVDNMAESVYSSRKVLAVLSKNYLESKFCRGELEMALYRSKVGRDGSLLVVTIDGIKKNKLPKALRESTFVDYHSDTGRSSWEKKLLRLLVQEDNNQNVFNTKL</sequence>
<comment type="similarity">
    <text evidence="1">Belongs to the interleukin-1 receptor family.</text>
</comment>
<evidence type="ECO:0000256" key="5">
    <source>
        <dbReference type="ARBA" id="ARBA00022830"/>
    </source>
</evidence>
<gene>
    <name evidence="18" type="ORF">PLOB_00037396</name>
</gene>
<keyword evidence="3" id="KW-1090">Inhibition of host innate immune response by virus</keyword>
<feature type="domain" description="Ig-like" evidence="17">
    <location>
        <begin position="120"/>
        <end position="210"/>
    </location>
</feature>
<dbReference type="Pfam" id="PF13676">
    <property type="entry name" value="TIR_2"/>
    <property type="match status" value="1"/>
</dbReference>
<feature type="signal peptide" evidence="15">
    <location>
        <begin position="1"/>
        <end position="26"/>
    </location>
</feature>
<dbReference type="CDD" id="cd00096">
    <property type="entry name" value="Ig"/>
    <property type="match status" value="1"/>
</dbReference>
<dbReference type="Pfam" id="PF13927">
    <property type="entry name" value="Ig_3"/>
    <property type="match status" value="1"/>
</dbReference>
<keyword evidence="5" id="KW-0945">Host-virus interaction</keyword>
<keyword evidence="9" id="KW-0922">Interferon antiviral system evasion</keyword>
<keyword evidence="2" id="KW-0244">Early protein</keyword>
<evidence type="ECO:0000256" key="6">
    <source>
        <dbReference type="ARBA" id="ARBA00023027"/>
    </source>
</evidence>
<dbReference type="SMART" id="SM00255">
    <property type="entry name" value="TIR"/>
    <property type="match status" value="1"/>
</dbReference>
<name>A0ABN8P8Y1_9CNID</name>
<keyword evidence="15" id="KW-0732">Signal</keyword>
<keyword evidence="10" id="KW-0393">Immunoglobulin domain</keyword>
<accession>A0ABN8P8Y1</accession>
<evidence type="ECO:0000313" key="18">
    <source>
        <dbReference type="EMBL" id="CAH3134499.1"/>
    </source>
</evidence>
<organism evidence="18 19">
    <name type="scientific">Porites lobata</name>
    <dbReference type="NCBI Taxonomy" id="104759"/>
    <lineage>
        <taxon>Eukaryota</taxon>
        <taxon>Metazoa</taxon>
        <taxon>Cnidaria</taxon>
        <taxon>Anthozoa</taxon>
        <taxon>Hexacorallia</taxon>
        <taxon>Scleractinia</taxon>
        <taxon>Fungiina</taxon>
        <taxon>Poritidae</taxon>
        <taxon>Porites</taxon>
    </lineage>
</organism>
<evidence type="ECO:0000313" key="19">
    <source>
        <dbReference type="Proteomes" id="UP001159405"/>
    </source>
</evidence>
<evidence type="ECO:0000256" key="4">
    <source>
        <dbReference type="ARBA" id="ARBA00022801"/>
    </source>
</evidence>
<dbReference type="InterPro" id="IPR000157">
    <property type="entry name" value="TIR_dom"/>
</dbReference>
<evidence type="ECO:0000256" key="3">
    <source>
        <dbReference type="ARBA" id="ARBA00022632"/>
    </source>
</evidence>
<keyword evidence="8" id="KW-0325">Glycoprotein</keyword>
<feature type="transmembrane region" description="Helical" evidence="14">
    <location>
        <begin position="451"/>
        <end position="473"/>
    </location>
</feature>
<feature type="chain" id="PRO_5045862630" description="Soluble interferon alpha/beta receptor OPG204" evidence="15">
    <location>
        <begin position="27"/>
        <end position="641"/>
    </location>
</feature>
<dbReference type="Pfam" id="PF07679">
    <property type="entry name" value="I-set"/>
    <property type="match status" value="1"/>
</dbReference>
<evidence type="ECO:0000256" key="12">
    <source>
        <dbReference type="ARBA" id="ARBA00041012"/>
    </source>
</evidence>
<evidence type="ECO:0000256" key="11">
    <source>
        <dbReference type="ARBA" id="ARBA00038761"/>
    </source>
</evidence>
<dbReference type="Proteomes" id="UP001159405">
    <property type="component" value="Unassembled WGS sequence"/>
</dbReference>
<proteinExistence type="inferred from homology"/>
<dbReference type="InterPro" id="IPR015621">
    <property type="entry name" value="IL-1_rcpt_fam"/>
</dbReference>
<dbReference type="InterPro" id="IPR035897">
    <property type="entry name" value="Toll_tir_struct_dom_sf"/>
</dbReference>
<dbReference type="Pfam" id="PF13895">
    <property type="entry name" value="Ig_2"/>
    <property type="match status" value="1"/>
</dbReference>
<dbReference type="SUPFAM" id="SSF48726">
    <property type="entry name" value="Immunoglobulin"/>
    <property type="match status" value="4"/>
</dbReference>
<dbReference type="SUPFAM" id="SSF52200">
    <property type="entry name" value="Toll/Interleukin receptor TIR domain"/>
    <property type="match status" value="1"/>
</dbReference>
<evidence type="ECO:0000259" key="16">
    <source>
        <dbReference type="PROSITE" id="PS50104"/>
    </source>
</evidence>
<evidence type="ECO:0000256" key="7">
    <source>
        <dbReference type="ARBA" id="ARBA00023157"/>
    </source>
</evidence>
<evidence type="ECO:0000256" key="15">
    <source>
        <dbReference type="SAM" id="SignalP"/>
    </source>
</evidence>
<keyword evidence="6" id="KW-0520">NAD</keyword>
<feature type="domain" description="Ig-like" evidence="17">
    <location>
        <begin position="23"/>
        <end position="115"/>
    </location>
</feature>
<dbReference type="InterPro" id="IPR036179">
    <property type="entry name" value="Ig-like_dom_sf"/>
</dbReference>
<feature type="domain" description="Ig-like" evidence="17">
    <location>
        <begin position="231"/>
        <end position="325"/>
    </location>
</feature>
<evidence type="ECO:0000256" key="9">
    <source>
        <dbReference type="ARBA" id="ARBA00023258"/>
    </source>
</evidence>
<feature type="domain" description="Ig-like" evidence="17">
    <location>
        <begin position="335"/>
        <end position="434"/>
    </location>
</feature>
<comment type="subunit">
    <text evidence="11">Interacts with host IFNA1.</text>
</comment>
<keyword evidence="5" id="KW-0899">Viral immunoevasion</keyword>
<evidence type="ECO:0000256" key="10">
    <source>
        <dbReference type="ARBA" id="ARBA00023319"/>
    </source>
</evidence>
<keyword evidence="14" id="KW-0472">Membrane</keyword>
<dbReference type="Gene3D" id="3.40.50.10140">
    <property type="entry name" value="Toll/interleukin-1 receptor homology (TIR) domain"/>
    <property type="match status" value="1"/>
</dbReference>
<keyword evidence="4" id="KW-0378">Hydrolase</keyword>
<dbReference type="EMBL" id="CALNXK010000054">
    <property type="protein sequence ID" value="CAH3134499.1"/>
    <property type="molecule type" value="Genomic_DNA"/>
</dbReference>
<evidence type="ECO:0000256" key="8">
    <source>
        <dbReference type="ARBA" id="ARBA00023180"/>
    </source>
</evidence>
<evidence type="ECO:0000256" key="13">
    <source>
        <dbReference type="ARBA" id="ARBA00045444"/>
    </source>
</evidence>
<reference evidence="18 19" key="1">
    <citation type="submission" date="2022-05" db="EMBL/GenBank/DDBJ databases">
        <authorList>
            <consortium name="Genoscope - CEA"/>
            <person name="William W."/>
        </authorList>
    </citation>
    <scope>NUCLEOTIDE SEQUENCE [LARGE SCALE GENOMIC DNA]</scope>
</reference>
<evidence type="ECO:0000256" key="1">
    <source>
        <dbReference type="ARBA" id="ARBA00009752"/>
    </source>
</evidence>
<dbReference type="SMART" id="SM00408">
    <property type="entry name" value="IGc2"/>
    <property type="match status" value="4"/>
</dbReference>
<dbReference type="InterPro" id="IPR003598">
    <property type="entry name" value="Ig_sub2"/>
</dbReference>
<dbReference type="PROSITE" id="PS50835">
    <property type="entry name" value="IG_LIKE"/>
    <property type="match status" value="4"/>
</dbReference>
<comment type="function">
    <text evidence="13">Counteracts the antiviral effects of host IFN-alpha/beta and key IFN-inducible proteins involved in viral RNA degradation suxh as host OAS1. Acts as a soluble IFN-alpha receptor and thus inhibits the interaction between host IFN-alpha and its receptor.</text>
</comment>
<dbReference type="PANTHER" id="PTHR11890">
    <property type="entry name" value="INTERLEUKIN-1 RECEPTOR FAMILY MEMBER"/>
    <property type="match status" value="1"/>
</dbReference>
<dbReference type="PANTHER" id="PTHR11890:SF44">
    <property type="entry name" value="X-LINKED INTERLEUKIN-1 RECEPTOR ACCESSORY PROTEIN-LIKE 2"/>
    <property type="match status" value="1"/>
</dbReference>
<keyword evidence="14" id="KW-1133">Transmembrane helix</keyword>